<dbReference type="Gene3D" id="3.60.15.10">
    <property type="entry name" value="Ribonuclease Z/Hydroxyacylglutathione hydrolase-like"/>
    <property type="match status" value="1"/>
</dbReference>
<dbReference type="EC" id="3.-.-.-" evidence="2"/>
<dbReference type="InterPro" id="IPR050662">
    <property type="entry name" value="Sec-metab_biosynth-thioest"/>
</dbReference>
<evidence type="ECO:0000313" key="3">
    <source>
        <dbReference type="Proteomes" id="UP001589862"/>
    </source>
</evidence>
<dbReference type="InterPro" id="IPR036866">
    <property type="entry name" value="RibonucZ/Hydroxyglut_hydro"/>
</dbReference>
<accession>A0ABV6PCE4</accession>
<evidence type="ECO:0000313" key="2">
    <source>
        <dbReference type="EMBL" id="MFC0582795.1"/>
    </source>
</evidence>
<proteinExistence type="predicted"/>
<keyword evidence="2" id="KW-0378">Hydrolase</keyword>
<dbReference type="PANTHER" id="PTHR23131">
    <property type="entry name" value="ENDORIBONUCLEASE LACTB2"/>
    <property type="match status" value="1"/>
</dbReference>
<protein>
    <submittedName>
        <fullName evidence="2">MBL fold metallo-hydrolase</fullName>
        <ecNumber evidence="2">3.-.-.-</ecNumber>
    </submittedName>
</protein>
<dbReference type="SMART" id="SM00849">
    <property type="entry name" value="Lactamase_B"/>
    <property type="match status" value="1"/>
</dbReference>
<dbReference type="Pfam" id="PF00753">
    <property type="entry name" value="Lactamase_B"/>
    <property type="match status" value="1"/>
</dbReference>
<dbReference type="PANTHER" id="PTHR23131:SF4">
    <property type="entry name" value="METALLO-BETA-LACTAMASE SUPERFAMILY POTEIN"/>
    <property type="match status" value="1"/>
</dbReference>
<keyword evidence="3" id="KW-1185">Reference proteome</keyword>
<dbReference type="GO" id="GO:0016787">
    <property type="term" value="F:hydrolase activity"/>
    <property type="evidence" value="ECO:0007669"/>
    <property type="project" value="UniProtKB-KW"/>
</dbReference>
<gene>
    <name evidence="2" type="ORF">ACFFFR_10475</name>
</gene>
<comment type="caution">
    <text evidence="2">The sequence shown here is derived from an EMBL/GenBank/DDBJ whole genome shotgun (WGS) entry which is preliminary data.</text>
</comment>
<name>A0ABV6PCE4_9MICC</name>
<reference evidence="2 3" key="1">
    <citation type="submission" date="2024-09" db="EMBL/GenBank/DDBJ databases">
        <authorList>
            <person name="Sun Q."/>
            <person name="Mori K."/>
        </authorList>
    </citation>
    <scope>NUCLEOTIDE SEQUENCE [LARGE SCALE GENOMIC DNA]</scope>
    <source>
        <strain evidence="2 3">NCAIM B.02604</strain>
    </source>
</reference>
<sequence>MSHAAGTPVQLAEDIYGLEMGMPGVPRTSWCYVLLNKDHTVTLIDPGWDIPENLETILGFFEARGIPLSDLAAIFTTHVHPDHFGWAAELSRRSGAEIYAPELEASHFFDKTQSVEFLANRWQERAVQWGIPGEQLHRLQGGASEHIPAERALIHHYLPEGAPLPGADPSWRLVWTPGHTAGMCCVVNSERKIIFSTDHIMSGESPGLGLGGVFVVNPFRLYLDSVKTMSPYEGYLALPGHRQPFTDLVAQGELSARHHQRRADEIADALRNGGENLTLWELAQRVRWSGGFDSLEGFRLRSALHHVEIFADYLLG</sequence>
<organism evidence="2 3">
    <name type="scientific">Micrococcoides hystricis</name>
    <dbReference type="NCBI Taxonomy" id="1572761"/>
    <lineage>
        <taxon>Bacteria</taxon>
        <taxon>Bacillati</taxon>
        <taxon>Actinomycetota</taxon>
        <taxon>Actinomycetes</taxon>
        <taxon>Micrococcales</taxon>
        <taxon>Micrococcaceae</taxon>
        <taxon>Micrococcoides</taxon>
    </lineage>
</organism>
<dbReference type="EMBL" id="JBHLUB010000032">
    <property type="protein sequence ID" value="MFC0582795.1"/>
    <property type="molecule type" value="Genomic_DNA"/>
</dbReference>
<dbReference type="SUPFAM" id="SSF56281">
    <property type="entry name" value="Metallo-hydrolase/oxidoreductase"/>
    <property type="match status" value="1"/>
</dbReference>
<dbReference type="InterPro" id="IPR001279">
    <property type="entry name" value="Metallo-B-lactamas"/>
</dbReference>
<feature type="domain" description="Metallo-beta-lactamase" evidence="1">
    <location>
        <begin position="28"/>
        <end position="241"/>
    </location>
</feature>
<evidence type="ECO:0000259" key="1">
    <source>
        <dbReference type="SMART" id="SM00849"/>
    </source>
</evidence>
<dbReference type="Proteomes" id="UP001589862">
    <property type="component" value="Unassembled WGS sequence"/>
</dbReference>
<dbReference type="RefSeq" id="WP_377460239.1">
    <property type="nucleotide sequence ID" value="NZ_JBHLUB010000032.1"/>
</dbReference>